<protein>
    <submittedName>
        <fullName evidence="3">3-oxoacyl-[acyl-carrier protein] reductase</fullName>
    </submittedName>
</protein>
<evidence type="ECO:0000313" key="3">
    <source>
        <dbReference type="EMBL" id="SCP98394.1"/>
    </source>
</evidence>
<dbReference type="Gene3D" id="3.40.50.720">
    <property type="entry name" value="NAD(P)-binding Rossmann-like Domain"/>
    <property type="match status" value="1"/>
</dbReference>
<dbReference type="RefSeq" id="WP_091235373.1">
    <property type="nucleotide sequence ID" value="NZ_FMKA01000020.1"/>
</dbReference>
<dbReference type="PRINTS" id="PR00081">
    <property type="entry name" value="GDHRDH"/>
</dbReference>
<dbReference type="Proteomes" id="UP000199315">
    <property type="component" value="Unassembled WGS sequence"/>
</dbReference>
<sequence length="257" mass="27267">MTSKLKSTRLAGEVAVVTGAASGLDRGIALELAMNGATVACADLNDVENEKTVQLIKEVGGEAFAVHMNIGETESVKTAFKEIYDRTKKVSILINGAAVSRFTQMPECTDEEWNFVINVNLTGVFRTMREAYPYMKESGGGSIVNISSTSGKSGGSWSGAHYVAAKAGVIGLARYGAGMFCKDNIRCNAICPGVADTPLTSDANKDQTAAMLKKIPMGRMCTPEDVAGAVMFLVSDESKYVTGISIDVTGGRYIYNN</sequence>
<evidence type="ECO:0000256" key="2">
    <source>
        <dbReference type="ARBA" id="ARBA00023002"/>
    </source>
</evidence>
<dbReference type="EMBL" id="FMKA01000020">
    <property type="protein sequence ID" value="SCP98394.1"/>
    <property type="molecule type" value="Genomic_DNA"/>
</dbReference>
<keyword evidence="2" id="KW-0560">Oxidoreductase</keyword>
<keyword evidence="4" id="KW-1185">Reference proteome</keyword>
<evidence type="ECO:0000313" key="4">
    <source>
        <dbReference type="Proteomes" id="UP000199315"/>
    </source>
</evidence>
<comment type="similarity">
    <text evidence="1">Belongs to the short-chain dehydrogenases/reductases (SDR) family.</text>
</comment>
<dbReference type="InterPro" id="IPR036291">
    <property type="entry name" value="NAD(P)-bd_dom_sf"/>
</dbReference>
<gene>
    <name evidence="3" type="ORF">SAMN05421730_102013</name>
</gene>
<name>A0A1D3TW32_9FIRM</name>
<organism evidence="3 4">
    <name type="scientific">Anaerobium acetethylicum</name>
    <dbReference type="NCBI Taxonomy" id="1619234"/>
    <lineage>
        <taxon>Bacteria</taxon>
        <taxon>Bacillati</taxon>
        <taxon>Bacillota</taxon>
        <taxon>Clostridia</taxon>
        <taxon>Lachnospirales</taxon>
        <taxon>Lachnospiraceae</taxon>
        <taxon>Anaerobium</taxon>
    </lineage>
</organism>
<dbReference type="GO" id="GO:0008206">
    <property type="term" value="P:bile acid metabolic process"/>
    <property type="evidence" value="ECO:0007669"/>
    <property type="project" value="UniProtKB-ARBA"/>
</dbReference>
<evidence type="ECO:0000256" key="1">
    <source>
        <dbReference type="ARBA" id="ARBA00006484"/>
    </source>
</evidence>
<dbReference type="Pfam" id="PF13561">
    <property type="entry name" value="adh_short_C2"/>
    <property type="match status" value="1"/>
</dbReference>
<proteinExistence type="inferred from homology"/>
<dbReference type="AlphaFoldDB" id="A0A1D3TW32"/>
<dbReference type="STRING" id="1619234.SAMN05421730_102013"/>
<accession>A0A1D3TW32</accession>
<dbReference type="GO" id="GO:0016616">
    <property type="term" value="F:oxidoreductase activity, acting on the CH-OH group of donors, NAD or NADP as acceptor"/>
    <property type="evidence" value="ECO:0007669"/>
    <property type="project" value="TreeGrafter"/>
</dbReference>
<reference evidence="3 4" key="1">
    <citation type="submission" date="2016-09" db="EMBL/GenBank/DDBJ databases">
        <authorList>
            <person name="Capua I."/>
            <person name="De Benedictis P."/>
            <person name="Joannis T."/>
            <person name="Lombin L.H."/>
            <person name="Cattoli G."/>
        </authorList>
    </citation>
    <scope>NUCLEOTIDE SEQUENCE [LARGE SCALE GENOMIC DNA]</scope>
    <source>
        <strain evidence="3 4">GluBS11</strain>
    </source>
</reference>
<dbReference type="PRINTS" id="PR00080">
    <property type="entry name" value="SDRFAMILY"/>
</dbReference>
<dbReference type="OrthoDB" id="9803333at2"/>
<dbReference type="SUPFAM" id="SSF51735">
    <property type="entry name" value="NAD(P)-binding Rossmann-fold domains"/>
    <property type="match status" value="1"/>
</dbReference>
<dbReference type="FunFam" id="3.40.50.720:FF:000084">
    <property type="entry name" value="Short-chain dehydrogenase reductase"/>
    <property type="match status" value="1"/>
</dbReference>
<dbReference type="PANTHER" id="PTHR42760">
    <property type="entry name" value="SHORT-CHAIN DEHYDROGENASES/REDUCTASES FAMILY MEMBER"/>
    <property type="match status" value="1"/>
</dbReference>
<dbReference type="InterPro" id="IPR002347">
    <property type="entry name" value="SDR_fam"/>
</dbReference>